<feature type="compositionally biased region" description="Low complexity" evidence="1">
    <location>
        <begin position="113"/>
        <end position="129"/>
    </location>
</feature>
<evidence type="ECO:0000313" key="2">
    <source>
        <dbReference type="EMBL" id="MPC72504.1"/>
    </source>
</evidence>
<dbReference type="AlphaFoldDB" id="A0A5B7HVP6"/>
<keyword evidence="3" id="KW-1185">Reference proteome</keyword>
<evidence type="ECO:0000313" key="3">
    <source>
        <dbReference type="Proteomes" id="UP000324222"/>
    </source>
</evidence>
<feature type="compositionally biased region" description="Basic residues" evidence="1">
    <location>
        <begin position="102"/>
        <end position="111"/>
    </location>
</feature>
<protein>
    <submittedName>
        <fullName evidence="2">Uncharacterized protein</fullName>
    </submittedName>
</protein>
<gene>
    <name evidence="2" type="ORF">E2C01_066813</name>
</gene>
<comment type="caution">
    <text evidence="2">The sequence shown here is derived from an EMBL/GenBank/DDBJ whole genome shotgun (WGS) entry which is preliminary data.</text>
</comment>
<proteinExistence type="predicted"/>
<sequence>MLRVGVREVVAAVSSIATVGRLEAKHPGDNTDTKSRVIQVPDRGTPTLPARHGGPGDGESHLRARGGVTSLQRTPVEERRRLSPSAQLRSPATQTRSSIRARALKTRRAQRHNAMTSSTNNNTASKSVAGWARHGNSRASEKRRTRDVILGGQGK</sequence>
<organism evidence="2 3">
    <name type="scientific">Portunus trituberculatus</name>
    <name type="common">Swimming crab</name>
    <name type="synonym">Neptunus trituberculatus</name>
    <dbReference type="NCBI Taxonomy" id="210409"/>
    <lineage>
        <taxon>Eukaryota</taxon>
        <taxon>Metazoa</taxon>
        <taxon>Ecdysozoa</taxon>
        <taxon>Arthropoda</taxon>
        <taxon>Crustacea</taxon>
        <taxon>Multicrustacea</taxon>
        <taxon>Malacostraca</taxon>
        <taxon>Eumalacostraca</taxon>
        <taxon>Eucarida</taxon>
        <taxon>Decapoda</taxon>
        <taxon>Pleocyemata</taxon>
        <taxon>Brachyura</taxon>
        <taxon>Eubrachyura</taxon>
        <taxon>Portunoidea</taxon>
        <taxon>Portunidae</taxon>
        <taxon>Portuninae</taxon>
        <taxon>Portunus</taxon>
    </lineage>
</organism>
<feature type="region of interest" description="Disordered" evidence="1">
    <location>
        <begin position="24"/>
        <end position="155"/>
    </location>
</feature>
<name>A0A5B7HVP6_PORTR</name>
<accession>A0A5B7HVP6</accession>
<dbReference type="EMBL" id="VSRR010034853">
    <property type="protein sequence ID" value="MPC72504.1"/>
    <property type="molecule type" value="Genomic_DNA"/>
</dbReference>
<evidence type="ECO:0000256" key="1">
    <source>
        <dbReference type="SAM" id="MobiDB-lite"/>
    </source>
</evidence>
<feature type="compositionally biased region" description="Polar residues" evidence="1">
    <location>
        <begin position="84"/>
        <end position="98"/>
    </location>
</feature>
<reference evidence="2 3" key="1">
    <citation type="submission" date="2019-05" db="EMBL/GenBank/DDBJ databases">
        <title>Another draft genome of Portunus trituberculatus and its Hox gene families provides insights of decapod evolution.</title>
        <authorList>
            <person name="Jeong J.-H."/>
            <person name="Song I."/>
            <person name="Kim S."/>
            <person name="Choi T."/>
            <person name="Kim D."/>
            <person name="Ryu S."/>
            <person name="Kim W."/>
        </authorList>
    </citation>
    <scope>NUCLEOTIDE SEQUENCE [LARGE SCALE GENOMIC DNA]</scope>
    <source>
        <tissue evidence="2">Muscle</tissue>
    </source>
</reference>
<feature type="compositionally biased region" description="Basic and acidic residues" evidence="1">
    <location>
        <begin position="24"/>
        <end position="35"/>
    </location>
</feature>
<dbReference type="Proteomes" id="UP000324222">
    <property type="component" value="Unassembled WGS sequence"/>
</dbReference>